<evidence type="ECO:0000313" key="2">
    <source>
        <dbReference type="Proteomes" id="UP001510562"/>
    </source>
</evidence>
<dbReference type="EMBL" id="CP011970">
    <property type="protein sequence ID" value="AKP44757.1"/>
    <property type="molecule type" value="Genomic_DNA"/>
</dbReference>
<gene>
    <name evidence="1" type="ORF">CDIF1296T_phi083</name>
</gene>
<name>A0ACA7UPY0_CLODI</name>
<sequence length="83" mass="10025">MISILIDEQRYYSLLEEKKDLSMRIDELKEENAFLKQENEEYEEILNEWECVRKEIVATCKKKEILGEKPSELEMVLQKIEDI</sequence>
<accession>A0ACA7UPY0</accession>
<evidence type="ECO:0000313" key="1">
    <source>
        <dbReference type="EMBL" id="AKP44757.1"/>
    </source>
</evidence>
<proteinExistence type="predicted"/>
<organism evidence="1 2">
    <name type="scientific">Clostridioides difficile ATCC 9689 = DSM 1296</name>
    <dbReference type="NCBI Taxonomy" id="1121308"/>
    <lineage>
        <taxon>Bacteria</taxon>
        <taxon>Bacillati</taxon>
        <taxon>Bacillota</taxon>
        <taxon>Clostridia</taxon>
        <taxon>Peptostreptococcales</taxon>
        <taxon>Peptostreptococcaceae</taxon>
        <taxon>Clostridioides</taxon>
    </lineage>
</organism>
<keyword evidence="2" id="KW-1185">Reference proteome</keyword>
<protein>
    <submittedName>
        <fullName evidence="1">Uncharacterized protein</fullName>
    </submittedName>
</protein>
<dbReference type="Proteomes" id="UP001510562">
    <property type="component" value="Chromosome"/>
</dbReference>
<reference evidence="1 2" key="1">
    <citation type="journal article" date="2015" name="Genome Announc.">
        <title>Complete Genome Sequence of the Novel Temperate Clostridium difficile Phage phiCDIF1296T.</title>
        <authorList>
            <person name="Wittmann J."/>
            <person name="Riedel T."/>
            <person name="Bunk B."/>
            <person name="Sproer C."/>
            <person name="Gronow S."/>
            <person name="Overmann J."/>
        </authorList>
    </citation>
    <scope>NUCLEOTIDE SEQUENCE [LARGE SCALE GENOMIC DNA]</scope>
    <source>
        <strain evidence="2">ATCC 9689 / DSM 1296 / BCRC 10642 / JCM 1296 / NCIMB 10666 / NCTC 11209 / 90556-M6S</strain>
    </source>
</reference>